<dbReference type="RefSeq" id="WP_013655297.1">
    <property type="nucleotide sequence ID" value="NC_015275.1"/>
</dbReference>
<reference evidence="3 4" key="1">
    <citation type="journal article" date="2011" name="J. Bacteriol.">
        <title>Complete genome sequence of the cellulose-degrading bacterium Cellulosilyticum lentocellum.</title>
        <authorList>
            <consortium name="US DOE Joint Genome Institute"/>
            <person name="Miller D.A."/>
            <person name="Suen G."/>
            <person name="Bruce D."/>
            <person name="Copeland A."/>
            <person name="Cheng J.F."/>
            <person name="Detter C."/>
            <person name="Goodwin L.A."/>
            <person name="Han C.S."/>
            <person name="Hauser L.J."/>
            <person name="Land M.L."/>
            <person name="Lapidus A."/>
            <person name="Lucas S."/>
            <person name="Meincke L."/>
            <person name="Pitluck S."/>
            <person name="Tapia R."/>
            <person name="Teshima H."/>
            <person name="Woyke T."/>
            <person name="Fox B.G."/>
            <person name="Angert E.R."/>
            <person name="Currie C.R."/>
        </authorList>
    </citation>
    <scope>NUCLEOTIDE SEQUENCE [LARGE SCALE GENOMIC DNA]</scope>
    <source>
        <strain evidence="4">ATCC 49066 / DSM 5427 / NCIMB 11756 / RHM5</strain>
    </source>
</reference>
<protein>
    <recommendedName>
        <fullName evidence="2">YcdB/YcdC repeated domain-containing protein</fullName>
    </recommendedName>
</protein>
<organism evidence="3 4">
    <name type="scientific">Cellulosilyticum lentocellum (strain ATCC 49066 / DSM 5427 / NCIMB 11756 / RHM5)</name>
    <name type="common">Clostridium lentocellum</name>
    <dbReference type="NCBI Taxonomy" id="642492"/>
    <lineage>
        <taxon>Bacteria</taxon>
        <taxon>Bacillati</taxon>
        <taxon>Bacillota</taxon>
        <taxon>Clostridia</taxon>
        <taxon>Lachnospirales</taxon>
        <taxon>Cellulosilyticaceae</taxon>
        <taxon>Cellulosilyticum</taxon>
    </lineage>
</organism>
<dbReference type="KEGG" id="cle:Clole_0244"/>
<dbReference type="EMBL" id="CP002582">
    <property type="protein sequence ID" value="ADZ81996.1"/>
    <property type="molecule type" value="Genomic_DNA"/>
</dbReference>
<accession>F2JIS4</accession>
<dbReference type="InterPro" id="IPR032599">
    <property type="entry name" value="YcdB/YcdC_rep_domain"/>
</dbReference>
<dbReference type="Pfam" id="PF16244">
    <property type="entry name" value="DUF4901"/>
    <property type="match status" value="1"/>
</dbReference>
<feature type="chain" id="PRO_5003280257" description="YcdB/YcdC repeated domain-containing protein" evidence="1">
    <location>
        <begin position="27"/>
        <end position="555"/>
    </location>
</feature>
<proteinExistence type="predicted"/>
<sequence length="555" mass="64435">MQKGKGFMKLYLFLSVLSLSIGVIQAEALKDEEDEWLSFYEEETNYDITNGENYKRLEGIINGLKKRFEVPASFSCAYLEWSGSERWGVDEWVVAWTNPKAEKYSGEIRITFTEKGQVIQYFTNYYDSEKEGKIKLTQQQAYDKALQYLKEKGGYDLKALKYIDKEQLEEEVKYFEFQYYKAGLPVYDEKVSIGIYTTSGRVVLMNGISPFVGEYKPLENLLSIEKARVAFVNKMPLEEMYWLSKDESGAYQQVLVYHLENPYKYGIQAIDGSIVMPKFEREYWTDEAGTLKNPMDSLLSSRAGSFSEEHLQFDEASFKEYIKHDYLLTPEEAQSVAAKSFPLINNAFIIEKQLTKGEGKTYWNLKLMAYTEAYKGNVESLKKEYETNKLDYRYINVLDVVCEAATGEVMVYDNTNLPRENKQSDSKPTEKQLQEAEALLKKLNPKDWEKVELRSMHGTVGNYSYLQVINGIPVPYYGFSLTYNHEEKEIAYYTKHLYKGKVISASDPLTREELARMLDLKLYYLIVSKQEAVPVYMYLEPKTNFEMEKVGTNSK</sequence>
<name>F2JIS4_CELLD</name>
<dbReference type="HOGENOM" id="CLU_490669_0_0_9"/>
<keyword evidence="1" id="KW-0732">Signal</keyword>
<gene>
    <name evidence="3" type="ordered locus">Clole_0244</name>
</gene>
<dbReference type="AlphaFoldDB" id="F2JIS4"/>
<evidence type="ECO:0000313" key="4">
    <source>
        <dbReference type="Proteomes" id="UP000008467"/>
    </source>
</evidence>
<evidence type="ECO:0000256" key="1">
    <source>
        <dbReference type="SAM" id="SignalP"/>
    </source>
</evidence>
<dbReference type="Proteomes" id="UP000008467">
    <property type="component" value="Chromosome"/>
</dbReference>
<keyword evidence="4" id="KW-1185">Reference proteome</keyword>
<evidence type="ECO:0000259" key="2">
    <source>
        <dbReference type="Pfam" id="PF16244"/>
    </source>
</evidence>
<evidence type="ECO:0000313" key="3">
    <source>
        <dbReference type="EMBL" id="ADZ81996.1"/>
    </source>
</evidence>
<feature type="domain" description="YcdB/YcdC repeated" evidence="2">
    <location>
        <begin position="88"/>
        <end position="203"/>
    </location>
</feature>
<feature type="signal peptide" evidence="1">
    <location>
        <begin position="1"/>
        <end position="26"/>
    </location>
</feature>